<dbReference type="HOGENOM" id="CLU_035527_0_1_0"/>
<dbReference type="InterPro" id="IPR049577">
    <property type="entry name" value="GMPP_N"/>
</dbReference>
<evidence type="ECO:0000259" key="8">
    <source>
        <dbReference type="Pfam" id="PF00483"/>
    </source>
</evidence>
<keyword evidence="11" id="KW-1185">Reference proteome</keyword>
<sequence>MYVIVLAGGGGTRLWPHSRSNNPKHLLRLVKSDTTMIQETVRRILPLTSPDKILVVTNHKHADEVRKQLPEIPHDNVLEEPVGRNSGPAVGYGALHVAHVDPEAVILTCPADHVILKEEEFRSAVKAAAQVALDNYLVTMGISPGYPDTGYGYMELGEEIKQVDGYKVHRVLRFTEKPDLQTATEYVNSGRFVWNSGMFIWKASVILEEISKYMPNLHAALQKIKDVVGTPEERHVVNELWPQLEDLSIDYGVLEKSDRVVTIPVDIGWSDVGDWGALAEILEKDENGNSLIGDVMTFDTRNSLIYSSGCLVTTIGLEDMIVVSTGDAVLVCPKSRAEEVRKIVNKLREMGRDTHL</sequence>
<dbReference type="Pfam" id="PF00483">
    <property type="entry name" value="NTP_transferase"/>
    <property type="match status" value="1"/>
</dbReference>
<evidence type="ECO:0000256" key="3">
    <source>
        <dbReference type="ARBA" id="ARBA00022679"/>
    </source>
</evidence>
<evidence type="ECO:0000259" key="9">
    <source>
        <dbReference type="Pfam" id="PF22640"/>
    </source>
</evidence>
<dbReference type="AlphaFoldDB" id="D1CEQ1"/>
<evidence type="ECO:0000256" key="2">
    <source>
        <dbReference type="ARBA" id="ARBA00012387"/>
    </source>
</evidence>
<feature type="domain" description="MannoseP isomerase/GMP-like beta-helix" evidence="9">
    <location>
        <begin position="293"/>
        <end position="347"/>
    </location>
</feature>
<dbReference type="GO" id="GO:0005525">
    <property type="term" value="F:GTP binding"/>
    <property type="evidence" value="ECO:0007669"/>
    <property type="project" value="UniProtKB-KW"/>
</dbReference>
<dbReference type="GO" id="GO:0004475">
    <property type="term" value="F:mannose-1-phosphate guanylyltransferase (GTP) activity"/>
    <property type="evidence" value="ECO:0007669"/>
    <property type="project" value="UniProtKB-EC"/>
</dbReference>
<keyword evidence="6" id="KW-0342">GTP-binding</keyword>
<evidence type="ECO:0000313" key="10">
    <source>
        <dbReference type="EMBL" id="ACZ41407.1"/>
    </source>
</evidence>
<accession>D1CEQ1</accession>
<evidence type="ECO:0000256" key="1">
    <source>
        <dbReference type="ARBA" id="ARBA00006115"/>
    </source>
</evidence>
<dbReference type="FunFam" id="3.90.550.10:FF:000046">
    <property type="entry name" value="Mannose-1-phosphate guanylyltransferase (GDP)"/>
    <property type="match status" value="1"/>
</dbReference>
<dbReference type="SUPFAM" id="SSF53448">
    <property type="entry name" value="Nucleotide-diphospho-sugar transferases"/>
    <property type="match status" value="1"/>
</dbReference>
<evidence type="ECO:0000256" key="5">
    <source>
        <dbReference type="ARBA" id="ARBA00022741"/>
    </source>
</evidence>
<proteinExistence type="inferred from homology"/>
<dbReference type="KEGG" id="ttr:Tter_0486"/>
<feature type="domain" description="Nucleotidyl transferase" evidence="8">
    <location>
        <begin position="3"/>
        <end position="286"/>
    </location>
</feature>
<evidence type="ECO:0000256" key="4">
    <source>
        <dbReference type="ARBA" id="ARBA00022695"/>
    </source>
</evidence>
<dbReference type="Pfam" id="PF22640">
    <property type="entry name" value="ManC_GMP_beta-helix"/>
    <property type="match status" value="1"/>
</dbReference>
<gene>
    <name evidence="10" type="ordered locus">Tter_0486</name>
</gene>
<dbReference type="InterPro" id="IPR005835">
    <property type="entry name" value="NTP_transferase_dom"/>
</dbReference>
<dbReference type="CDD" id="cd02509">
    <property type="entry name" value="GDP-M1P_Guanylyltransferase"/>
    <property type="match status" value="1"/>
</dbReference>
<dbReference type="Proteomes" id="UP000000323">
    <property type="component" value="Chromosome 1"/>
</dbReference>
<dbReference type="Gene3D" id="3.90.550.10">
    <property type="entry name" value="Spore Coat Polysaccharide Biosynthesis Protein SpsA, Chain A"/>
    <property type="match status" value="1"/>
</dbReference>
<comment type="similarity">
    <text evidence="1">Belongs to the mannose-6-phosphate isomerase type 2 family.</text>
</comment>
<organism evidence="10 11">
    <name type="scientific">Thermobaculum terrenum (strain ATCC BAA-798 / CCMEE 7001 / YNP1)</name>
    <dbReference type="NCBI Taxonomy" id="525904"/>
    <lineage>
        <taxon>Bacteria</taxon>
        <taxon>Bacillati</taxon>
        <taxon>Chloroflexota</taxon>
        <taxon>Chloroflexia</taxon>
        <taxon>Candidatus Thermobaculales</taxon>
        <taxon>Candidatus Thermobaculaceae</taxon>
        <taxon>Thermobaculum</taxon>
    </lineage>
</organism>
<comment type="catalytic activity">
    <reaction evidence="7">
        <text>alpha-D-mannose 1-phosphate + GTP + H(+) = GDP-alpha-D-mannose + diphosphate</text>
        <dbReference type="Rhea" id="RHEA:15229"/>
        <dbReference type="ChEBI" id="CHEBI:15378"/>
        <dbReference type="ChEBI" id="CHEBI:33019"/>
        <dbReference type="ChEBI" id="CHEBI:37565"/>
        <dbReference type="ChEBI" id="CHEBI:57527"/>
        <dbReference type="ChEBI" id="CHEBI:58409"/>
        <dbReference type="EC" id="2.7.7.13"/>
    </reaction>
</comment>
<dbReference type="OrthoDB" id="9806359at2"/>
<dbReference type="EMBL" id="CP001825">
    <property type="protein sequence ID" value="ACZ41407.1"/>
    <property type="molecule type" value="Genomic_DNA"/>
</dbReference>
<evidence type="ECO:0000313" key="11">
    <source>
        <dbReference type="Proteomes" id="UP000000323"/>
    </source>
</evidence>
<keyword evidence="5" id="KW-0547">Nucleotide-binding</keyword>
<dbReference type="RefSeq" id="WP_012874442.1">
    <property type="nucleotide sequence ID" value="NC_013525.1"/>
</dbReference>
<dbReference type="InterPro" id="IPR029044">
    <property type="entry name" value="Nucleotide-diphossugar_trans"/>
</dbReference>
<dbReference type="PANTHER" id="PTHR46390:SF1">
    <property type="entry name" value="MANNOSE-1-PHOSPHATE GUANYLYLTRANSFERASE"/>
    <property type="match status" value="1"/>
</dbReference>
<dbReference type="STRING" id="525904.Tter_0486"/>
<evidence type="ECO:0000256" key="7">
    <source>
        <dbReference type="ARBA" id="ARBA00047343"/>
    </source>
</evidence>
<dbReference type="GO" id="GO:0009298">
    <property type="term" value="P:GDP-mannose biosynthetic process"/>
    <property type="evidence" value="ECO:0007669"/>
    <property type="project" value="TreeGrafter"/>
</dbReference>
<reference evidence="11" key="1">
    <citation type="journal article" date="2010" name="Stand. Genomic Sci.">
        <title>Complete genome sequence of 'Thermobaculum terrenum' type strain (YNP1).</title>
        <authorList>
            <person name="Kiss H."/>
            <person name="Cleland D."/>
            <person name="Lapidus A."/>
            <person name="Lucas S."/>
            <person name="Glavina Del Rio T."/>
            <person name="Nolan M."/>
            <person name="Tice H."/>
            <person name="Han C."/>
            <person name="Goodwin L."/>
            <person name="Pitluck S."/>
            <person name="Liolios K."/>
            <person name="Ivanova N."/>
            <person name="Mavromatis K."/>
            <person name="Ovchinnikova G."/>
            <person name="Pati A."/>
            <person name="Chen A."/>
            <person name="Palaniappan K."/>
            <person name="Land M."/>
            <person name="Hauser L."/>
            <person name="Chang Y."/>
            <person name="Jeffries C."/>
            <person name="Lu M."/>
            <person name="Brettin T."/>
            <person name="Detter J."/>
            <person name="Goker M."/>
            <person name="Tindall B."/>
            <person name="Beck B."/>
            <person name="McDermott T."/>
            <person name="Woyke T."/>
            <person name="Bristow J."/>
            <person name="Eisen J."/>
            <person name="Markowitz V."/>
            <person name="Hugenholtz P."/>
            <person name="Kyrpides N."/>
            <person name="Klenk H."/>
            <person name="Cheng J."/>
        </authorList>
    </citation>
    <scope>NUCLEOTIDE SEQUENCE [LARGE SCALE GENOMIC DNA]</scope>
    <source>
        <strain evidence="11">ATCC BAA-798 / YNP1</strain>
    </source>
</reference>
<evidence type="ECO:0000256" key="6">
    <source>
        <dbReference type="ARBA" id="ARBA00023134"/>
    </source>
</evidence>
<dbReference type="eggNOG" id="COG0836">
    <property type="taxonomic scope" value="Bacteria"/>
</dbReference>
<name>D1CEQ1_THET1</name>
<dbReference type="PANTHER" id="PTHR46390">
    <property type="entry name" value="MANNOSE-1-PHOSPHATE GUANYLYLTRANSFERASE"/>
    <property type="match status" value="1"/>
</dbReference>
<keyword evidence="3 10" id="KW-0808">Transferase</keyword>
<dbReference type="InterPro" id="IPR054566">
    <property type="entry name" value="ManC/GMP-like_b-helix"/>
</dbReference>
<protein>
    <recommendedName>
        <fullName evidence="2">mannose-1-phosphate guanylyltransferase</fullName>
        <ecNumber evidence="2">2.7.7.13</ecNumber>
    </recommendedName>
</protein>
<dbReference type="InterPro" id="IPR051161">
    <property type="entry name" value="Mannose-6P_isomerase_type2"/>
</dbReference>
<dbReference type="EC" id="2.7.7.13" evidence="2"/>
<dbReference type="SUPFAM" id="SSF159283">
    <property type="entry name" value="Guanosine diphospho-D-mannose pyrophosphorylase/mannose-6-phosphate isomerase linker domain"/>
    <property type="match status" value="1"/>
</dbReference>
<keyword evidence="4 10" id="KW-0548">Nucleotidyltransferase</keyword>